<dbReference type="RefSeq" id="WP_042414731.1">
    <property type="nucleotide sequence ID" value="NZ_JBOK01000009.1"/>
</dbReference>
<dbReference type="InterPro" id="IPR004448">
    <property type="entry name" value="Nitrate_reductase_NapE"/>
</dbReference>
<dbReference type="NCBIfam" id="TIGR02973">
    <property type="entry name" value="nitrate_rd_NapE"/>
    <property type="match status" value="1"/>
</dbReference>
<dbReference type="PATRIC" id="fig|1457173.3.peg.1929"/>
<reference evidence="2 3" key="1">
    <citation type="submission" date="2014-01" db="EMBL/GenBank/DDBJ databases">
        <title>Interspecies Systems Biology Uncovers Metabolites Affecting C. elegans Gene Expression and Life History Traits.</title>
        <authorList>
            <person name="Watson E."/>
            <person name="Macneil L.T."/>
            <person name="Ritter A.D."/>
            <person name="Yilmaz L.S."/>
            <person name="Rosebrock A.P."/>
            <person name="Caudy A.A."/>
            <person name="Walhout A.J."/>
        </authorList>
    </citation>
    <scope>NUCLEOTIDE SEQUENCE [LARGE SCALE GENOMIC DNA]</scope>
    <source>
        <strain evidence="2 3">DA1877</strain>
    </source>
</reference>
<gene>
    <name evidence="2" type="ORF">AX13_18405</name>
</gene>
<feature type="transmembrane region" description="Helical" evidence="1">
    <location>
        <begin position="20"/>
        <end position="43"/>
    </location>
</feature>
<keyword evidence="1" id="KW-0472">Membrane</keyword>
<keyword evidence="1" id="KW-0812">Transmembrane</keyword>
<dbReference type="STRING" id="225991.MA05_04100"/>
<sequence>MLEKKNPTTRKEELRSFAFLTVVMAPVLAGLIIAGYGFLVWIFQMFAGPPHA</sequence>
<evidence type="ECO:0000313" key="3">
    <source>
        <dbReference type="Proteomes" id="UP000020766"/>
    </source>
</evidence>
<dbReference type="InterPro" id="IPR010649">
    <property type="entry name" value="NapE_TorE"/>
</dbReference>
<dbReference type="Proteomes" id="UP000020766">
    <property type="component" value="Unassembled WGS sequence"/>
</dbReference>
<dbReference type="Pfam" id="PF06796">
    <property type="entry name" value="NapE"/>
    <property type="match status" value="1"/>
</dbReference>
<evidence type="ECO:0000313" key="2">
    <source>
        <dbReference type="EMBL" id="EXU80264.1"/>
    </source>
</evidence>
<dbReference type="EMBL" id="JBOK01000009">
    <property type="protein sequence ID" value="EXU80264.1"/>
    <property type="molecule type" value="Genomic_DNA"/>
</dbReference>
<organism evidence="2 3">
    <name type="scientific">Comamonas aquatica DA1877</name>
    <dbReference type="NCBI Taxonomy" id="1457173"/>
    <lineage>
        <taxon>Bacteria</taxon>
        <taxon>Pseudomonadati</taxon>
        <taxon>Pseudomonadota</taxon>
        <taxon>Betaproteobacteria</taxon>
        <taxon>Burkholderiales</taxon>
        <taxon>Comamonadaceae</taxon>
        <taxon>Comamonas</taxon>
    </lineage>
</organism>
<keyword evidence="1" id="KW-1133">Transmembrane helix</keyword>
<comment type="caution">
    <text evidence="2">The sequence shown here is derived from an EMBL/GenBank/DDBJ whole genome shotgun (WGS) entry which is preliminary data.</text>
</comment>
<accession>A0A014MQ48</accession>
<keyword evidence="3" id="KW-1185">Reference proteome</keyword>
<proteinExistence type="predicted"/>
<name>A0A014MQ48_9BURK</name>
<evidence type="ECO:0000256" key="1">
    <source>
        <dbReference type="SAM" id="Phobius"/>
    </source>
</evidence>
<dbReference type="AlphaFoldDB" id="A0A014MQ48"/>
<protein>
    <submittedName>
        <fullName evidence="2">Nitrate reductase</fullName>
    </submittedName>
</protein>